<dbReference type="InterPro" id="IPR023796">
    <property type="entry name" value="Serpin_dom"/>
</dbReference>
<proteinExistence type="inferred from homology"/>
<keyword evidence="10" id="KW-1185">Reference proteome</keyword>
<evidence type="ECO:0000256" key="4">
    <source>
        <dbReference type="ARBA" id="ARBA00022900"/>
    </source>
</evidence>
<dbReference type="Gene3D" id="2.30.39.10">
    <property type="entry name" value="Alpha-1-antitrypsin, domain 1"/>
    <property type="match status" value="1"/>
</dbReference>
<evidence type="ECO:0000256" key="1">
    <source>
        <dbReference type="ARBA" id="ARBA00009500"/>
    </source>
</evidence>
<organism evidence="10 11">
    <name type="scientific">Gekko japonicus</name>
    <name type="common">Schlegel's Japanese gecko</name>
    <dbReference type="NCBI Taxonomy" id="146911"/>
    <lineage>
        <taxon>Eukaryota</taxon>
        <taxon>Metazoa</taxon>
        <taxon>Chordata</taxon>
        <taxon>Craniata</taxon>
        <taxon>Vertebrata</taxon>
        <taxon>Euteleostomi</taxon>
        <taxon>Lepidosauria</taxon>
        <taxon>Squamata</taxon>
        <taxon>Bifurcata</taxon>
        <taxon>Gekkota</taxon>
        <taxon>Gekkonidae</taxon>
        <taxon>Gekkoninae</taxon>
        <taxon>Gekko</taxon>
    </lineage>
</organism>
<feature type="domain" description="Serpin" evidence="9">
    <location>
        <begin position="68"/>
        <end position="428"/>
    </location>
</feature>
<evidence type="ECO:0000256" key="6">
    <source>
        <dbReference type="RuleBase" id="RU000411"/>
    </source>
</evidence>
<evidence type="ECO:0000313" key="11">
    <source>
        <dbReference type="RefSeq" id="XP_015271004.1"/>
    </source>
</evidence>
<evidence type="ECO:0000256" key="5">
    <source>
        <dbReference type="ARBA" id="ARBA00023180"/>
    </source>
</evidence>
<feature type="region of interest" description="Disordered" evidence="7">
    <location>
        <begin position="25"/>
        <end position="53"/>
    </location>
</feature>
<dbReference type="GeneID" id="107114092"/>
<comment type="similarity">
    <text evidence="1 6">Belongs to the serpin family.</text>
</comment>
<keyword evidence="5" id="KW-0325">Glycoprotein</keyword>
<reference evidence="11" key="1">
    <citation type="submission" date="2025-08" db="UniProtKB">
        <authorList>
            <consortium name="RefSeq"/>
        </authorList>
    </citation>
    <scope>IDENTIFICATION</scope>
</reference>
<evidence type="ECO:0000259" key="9">
    <source>
        <dbReference type="SMART" id="SM00093"/>
    </source>
</evidence>
<keyword evidence="3 8" id="KW-0732">Signal</keyword>
<keyword evidence="2" id="KW-0646">Protease inhibitor</keyword>
<evidence type="ECO:0000256" key="8">
    <source>
        <dbReference type="SAM" id="SignalP"/>
    </source>
</evidence>
<accession>A0ABM1KBB7</accession>
<dbReference type="SUPFAM" id="SSF56574">
    <property type="entry name" value="Serpins"/>
    <property type="match status" value="1"/>
</dbReference>
<evidence type="ECO:0000313" key="10">
    <source>
        <dbReference type="Proteomes" id="UP000694871"/>
    </source>
</evidence>
<dbReference type="Gene3D" id="2.10.310.10">
    <property type="entry name" value="Serpins superfamily"/>
    <property type="match status" value="1"/>
</dbReference>
<dbReference type="InterPro" id="IPR000215">
    <property type="entry name" value="Serpin_fam"/>
</dbReference>
<evidence type="ECO:0000256" key="2">
    <source>
        <dbReference type="ARBA" id="ARBA00022690"/>
    </source>
</evidence>
<gene>
    <name evidence="11" type="primary">LOC107114092</name>
</gene>
<dbReference type="Gene3D" id="3.30.497.10">
    <property type="entry name" value="Antithrombin, subunit I, domain 2"/>
    <property type="match status" value="1"/>
</dbReference>
<dbReference type="Pfam" id="PF00079">
    <property type="entry name" value="Serpin"/>
    <property type="match status" value="1"/>
</dbReference>
<dbReference type="InterPro" id="IPR042178">
    <property type="entry name" value="Serpin_sf_1"/>
</dbReference>
<feature type="chain" id="PRO_5046883465" evidence="8">
    <location>
        <begin position="20"/>
        <end position="431"/>
    </location>
</feature>
<name>A0ABM1KBB7_GEKJA</name>
<protein>
    <submittedName>
        <fullName evidence="11">Alpha-1-antiproteinase-like</fullName>
    </submittedName>
</protein>
<dbReference type="SMART" id="SM00093">
    <property type="entry name" value="SERPIN"/>
    <property type="match status" value="1"/>
</dbReference>
<evidence type="ECO:0000256" key="7">
    <source>
        <dbReference type="SAM" id="MobiDB-lite"/>
    </source>
</evidence>
<evidence type="ECO:0000256" key="3">
    <source>
        <dbReference type="ARBA" id="ARBA00022729"/>
    </source>
</evidence>
<feature type="signal peptide" evidence="8">
    <location>
        <begin position="1"/>
        <end position="19"/>
    </location>
</feature>
<sequence>MKFTLCLSLLLTGLLQVHCHHIPGHHEEEEHNGDQNPPEAQPQPPSEGRGTETTGYQKIARINNNFALRLYKLIASDPAHQNIFFSPMSISTALALLALGAKAETHHQIFNGLGFNLSDPEENEIHGAFKLIVHTLNQPDNITQVNMGNALFIEESMPLLPKFQNDVQTLYEAEGFPMNFKNSAAAEDEINDYVKNKTNGKITQAVEGLDKDTLMVLVNYIFFKACWEKPFDHVLTKEADFFVDANTTVKVNMMYREGYYGFLYDEDLSCWVVRVPYKGDYSAWFILPDQGKLKGVEDALTREIFIKWRSSLKNDEIKLYIPKFTISESYDVKDLLQKKGVNDVFNENADLSGITGHRNLKVSKVVHKAVLDVHEGGTEAAAVTVVEIALMSARLDPPPTIIFEKPFIMVIGSKRLQHFIFIAKVMNPTAK</sequence>
<dbReference type="InterPro" id="IPR036186">
    <property type="entry name" value="Serpin_sf"/>
</dbReference>
<dbReference type="InterPro" id="IPR042185">
    <property type="entry name" value="Serpin_sf_2"/>
</dbReference>
<dbReference type="Proteomes" id="UP000694871">
    <property type="component" value="Unplaced"/>
</dbReference>
<dbReference type="RefSeq" id="XP_015271004.1">
    <property type="nucleotide sequence ID" value="XM_015415518.1"/>
</dbReference>
<dbReference type="PANTHER" id="PTHR11461:SF165">
    <property type="entry name" value="ALPHA-1-ANTITRYPSIN"/>
    <property type="match status" value="1"/>
</dbReference>
<keyword evidence="4" id="KW-0722">Serine protease inhibitor</keyword>
<dbReference type="PANTHER" id="PTHR11461">
    <property type="entry name" value="SERINE PROTEASE INHIBITOR, SERPIN"/>
    <property type="match status" value="1"/>
</dbReference>